<accession>A0A0U2XQL7</accession>
<sequence>MSDWAGLAWLVVLLAGNAFFVGGEFAVMSARRSQIEPLAETGHKRARTALYAMEHVSLMLACCQLGITVCSLLILNISEPALHHLVSGPLGRLGVPAEVADVSGFLTALAVVTFLHVVLGEMVPKNMSVSAADRAVLLLAPPLVLVSKLVRPVIATLNWTANHVLRLMGIEPKDEVSSTFTLDELQSIVEESTKEGTVADETGLLSGALEFSAKRAADVMVPLSHLVTLPVDASAADVEKAVARTGFSRFALAESDGELNGYLHLKDVLSVPHGRYTEPVPVTRVRSLANLPPDMEIDEALAVMQRTGSHLARIVDAGGATTGVLFLEDVIEELVGEIRDTTQDRRLRRGDRVDSADPPR</sequence>
<evidence type="ECO:0000256" key="6">
    <source>
        <dbReference type="ARBA" id="ARBA00023136"/>
    </source>
</evidence>
<evidence type="ECO:0000256" key="7">
    <source>
        <dbReference type="PROSITE-ProRule" id="PRU00703"/>
    </source>
</evidence>
<evidence type="ECO:0000313" key="13">
    <source>
        <dbReference type="EMBL" id="GEO92916.1"/>
    </source>
</evidence>
<feature type="transmembrane region" description="Helical" evidence="9">
    <location>
        <begin position="6"/>
        <end position="28"/>
    </location>
</feature>
<evidence type="ECO:0000256" key="9">
    <source>
        <dbReference type="SAM" id="Phobius"/>
    </source>
</evidence>
<evidence type="ECO:0000256" key="2">
    <source>
        <dbReference type="ARBA" id="ARBA00022475"/>
    </source>
</evidence>
<feature type="domain" description="CBS" evidence="10">
    <location>
        <begin position="220"/>
        <end position="280"/>
    </location>
</feature>
<reference evidence="12 14" key="1">
    <citation type="submission" date="2015-11" db="EMBL/GenBank/DDBJ databases">
        <title>Complete Genome Sequence of Kocuria flava strain HO-9041.</title>
        <authorList>
            <person name="Zhou M."/>
            <person name="Dai J."/>
        </authorList>
    </citation>
    <scope>NUCLEOTIDE SEQUENCE [LARGE SCALE GENOMIC DNA]</scope>
    <source>
        <strain evidence="12 14">HO-9041</strain>
    </source>
</reference>
<dbReference type="EMBL" id="CP013254">
    <property type="protein sequence ID" value="ALU40498.1"/>
    <property type="molecule type" value="Genomic_DNA"/>
</dbReference>
<evidence type="ECO:0000313" key="12">
    <source>
        <dbReference type="EMBL" id="ALU40498.1"/>
    </source>
</evidence>
<evidence type="ECO:0000259" key="11">
    <source>
        <dbReference type="PROSITE" id="PS51846"/>
    </source>
</evidence>
<feature type="transmembrane region" description="Helical" evidence="9">
    <location>
        <begin position="49"/>
        <end position="75"/>
    </location>
</feature>
<feature type="transmembrane region" description="Helical" evidence="9">
    <location>
        <begin position="95"/>
        <end position="119"/>
    </location>
</feature>
<dbReference type="GO" id="GO:0005886">
    <property type="term" value="C:plasma membrane"/>
    <property type="evidence" value="ECO:0007669"/>
    <property type="project" value="UniProtKB-SubCell"/>
</dbReference>
<feature type="domain" description="CNNM transmembrane" evidence="11">
    <location>
        <begin position="1"/>
        <end position="202"/>
    </location>
</feature>
<dbReference type="RefSeq" id="WP_058859186.1">
    <property type="nucleotide sequence ID" value="NZ_BJZR01000070.1"/>
</dbReference>
<dbReference type="Proteomes" id="UP000321155">
    <property type="component" value="Unassembled WGS sequence"/>
</dbReference>
<keyword evidence="4" id="KW-0677">Repeat</keyword>
<dbReference type="OrthoDB" id="110231at2"/>
<dbReference type="InterPro" id="IPR046342">
    <property type="entry name" value="CBS_dom_sf"/>
</dbReference>
<dbReference type="CDD" id="cd04590">
    <property type="entry name" value="CBS_pair_CorC_HlyC_assoc"/>
    <property type="match status" value="1"/>
</dbReference>
<dbReference type="InterPro" id="IPR000644">
    <property type="entry name" value="CBS_dom"/>
</dbReference>
<proteinExistence type="predicted"/>
<evidence type="ECO:0000256" key="4">
    <source>
        <dbReference type="ARBA" id="ARBA00022737"/>
    </source>
</evidence>
<dbReference type="PANTHER" id="PTHR43099">
    <property type="entry name" value="UPF0053 PROTEIN YRKA"/>
    <property type="match status" value="1"/>
</dbReference>
<evidence type="ECO:0000256" key="1">
    <source>
        <dbReference type="ARBA" id="ARBA00004651"/>
    </source>
</evidence>
<keyword evidence="2" id="KW-1003">Cell membrane</keyword>
<evidence type="ECO:0000256" key="5">
    <source>
        <dbReference type="ARBA" id="ARBA00022989"/>
    </source>
</evidence>
<evidence type="ECO:0000256" key="3">
    <source>
        <dbReference type="ARBA" id="ARBA00022692"/>
    </source>
</evidence>
<dbReference type="PROSITE" id="PS51371">
    <property type="entry name" value="CBS"/>
    <property type="match status" value="2"/>
</dbReference>
<feature type="domain" description="CBS" evidence="10">
    <location>
        <begin position="282"/>
        <end position="341"/>
    </location>
</feature>
<reference evidence="13 15" key="2">
    <citation type="submission" date="2019-07" db="EMBL/GenBank/DDBJ databases">
        <title>Whole genome shotgun sequence of Kocuria flava NBRC 107626.</title>
        <authorList>
            <person name="Hosoyama A."/>
            <person name="Uohara A."/>
            <person name="Ohji S."/>
            <person name="Ichikawa N."/>
        </authorList>
    </citation>
    <scope>NUCLEOTIDE SEQUENCE [LARGE SCALE GENOMIC DNA]</scope>
    <source>
        <strain evidence="13 15">NBRC 107626</strain>
    </source>
</reference>
<dbReference type="AlphaFoldDB" id="A0A0U2XQL7"/>
<dbReference type="Pfam" id="PF00571">
    <property type="entry name" value="CBS"/>
    <property type="match status" value="2"/>
</dbReference>
<dbReference type="InterPro" id="IPR002550">
    <property type="entry name" value="CNNM"/>
</dbReference>
<keyword evidence="3 8" id="KW-0812">Transmembrane</keyword>
<dbReference type="InterPro" id="IPR044751">
    <property type="entry name" value="Ion_transp-like_CBS"/>
</dbReference>
<evidence type="ECO:0000313" key="15">
    <source>
        <dbReference type="Proteomes" id="UP000321155"/>
    </source>
</evidence>
<dbReference type="Pfam" id="PF01595">
    <property type="entry name" value="CNNM"/>
    <property type="match status" value="1"/>
</dbReference>
<dbReference type="STRING" id="446860.AS188_12875"/>
<dbReference type="InterPro" id="IPR051676">
    <property type="entry name" value="UPF0053_domain"/>
</dbReference>
<gene>
    <name evidence="12" type="ORF">AS188_12875</name>
    <name evidence="13" type="ORF">KFL01_22220</name>
</gene>
<keyword evidence="5 8" id="KW-1133">Transmembrane helix</keyword>
<comment type="subcellular location">
    <subcellularLocation>
        <location evidence="1">Cell membrane</location>
        <topology evidence="1">Multi-pass membrane protein</topology>
    </subcellularLocation>
</comment>
<evidence type="ECO:0000313" key="14">
    <source>
        <dbReference type="Proteomes" id="UP000057181"/>
    </source>
</evidence>
<dbReference type="SUPFAM" id="SSF54631">
    <property type="entry name" value="CBS-domain pair"/>
    <property type="match status" value="1"/>
</dbReference>
<dbReference type="EMBL" id="BJZR01000070">
    <property type="protein sequence ID" value="GEO92916.1"/>
    <property type="molecule type" value="Genomic_DNA"/>
</dbReference>
<dbReference type="KEGG" id="kfv:AS188_12875"/>
<protein>
    <submittedName>
        <fullName evidence="13">Membrane protein</fullName>
    </submittedName>
</protein>
<evidence type="ECO:0000259" key="10">
    <source>
        <dbReference type="PROSITE" id="PS51371"/>
    </source>
</evidence>
<organism evidence="12 14">
    <name type="scientific">Kocuria flava</name>
    <dbReference type="NCBI Taxonomy" id="446860"/>
    <lineage>
        <taxon>Bacteria</taxon>
        <taxon>Bacillati</taxon>
        <taxon>Actinomycetota</taxon>
        <taxon>Actinomycetes</taxon>
        <taxon>Micrococcales</taxon>
        <taxon>Micrococcaceae</taxon>
        <taxon>Kocuria</taxon>
    </lineage>
</organism>
<keyword evidence="15" id="KW-1185">Reference proteome</keyword>
<dbReference type="PROSITE" id="PS51846">
    <property type="entry name" value="CNNM"/>
    <property type="match status" value="1"/>
</dbReference>
<dbReference type="Gene3D" id="3.10.580.10">
    <property type="entry name" value="CBS-domain"/>
    <property type="match status" value="1"/>
</dbReference>
<keyword evidence="7" id="KW-0129">CBS domain</keyword>
<name>A0A0U2XQL7_9MICC</name>
<dbReference type="PANTHER" id="PTHR43099:SF5">
    <property type="entry name" value="HLYC_CORC FAMILY TRANSPORTER"/>
    <property type="match status" value="1"/>
</dbReference>
<dbReference type="Proteomes" id="UP000057181">
    <property type="component" value="Chromosome"/>
</dbReference>
<evidence type="ECO:0000256" key="8">
    <source>
        <dbReference type="PROSITE-ProRule" id="PRU01193"/>
    </source>
</evidence>
<keyword evidence="6 8" id="KW-0472">Membrane</keyword>